<protein>
    <recommendedName>
        <fullName evidence="1">Bacterial bifunctional deaminase-reductase C-terminal domain-containing protein</fullName>
    </recommendedName>
</protein>
<dbReference type="InterPro" id="IPR050765">
    <property type="entry name" value="Riboflavin_Biosynth_HTPR"/>
</dbReference>
<dbReference type="InterPro" id="IPR024072">
    <property type="entry name" value="DHFR-like_dom_sf"/>
</dbReference>
<sequence length="179" mass="19853">MNKKLFRIYIAVSLDGFIARTNGAVDWLDEYDPAEFGFDDFLDSVGTLIIGRNTFDQVMAFGDWPYEARRTIVLTSRDLPEDRPENTEAYGGSIIELVDQLRDSRNGDGDIWVVGGGSVVTQFLFGGFADQLDIFTVPEVLGDGISLFGRDASGIKPRLLASERYNSGVVRSQYGLHDI</sequence>
<dbReference type="PANTHER" id="PTHR38011">
    <property type="entry name" value="DIHYDROFOLATE REDUCTASE FAMILY PROTEIN (AFU_ORTHOLOGUE AFUA_8G06820)"/>
    <property type="match status" value="1"/>
</dbReference>
<gene>
    <name evidence="2" type="ORF">TH19_09510</name>
</gene>
<dbReference type="GO" id="GO:0008703">
    <property type="term" value="F:5-amino-6-(5-phosphoribosylamino)uracil reductase activity"/>
    <property type="evidence" value="ECO:0007669"/>
    <property type="project" value="InterPro"/>
</dbReference>
<reference evidence="2 3" key="1">
    <citation type="submission" date="2014-07" db="EMBL/GenBank/DDBJ databases">
        <title>Draft genome sequence of Thalassospira profundimaris 35.</title>
        <authorList>
            <person name="Lai Q."/>
            <person name="Shao Z."/>
        </authorList>
    </citation>
    <scope>NUCLEOTIDE SEQUENCE [LARGE SCALE GENOMIC DNA]</scope>
    <source>
        <strain evidence="2 3">35</strain>
    </source>
</reference>
<proteinExistence type="predicted"/>
<dbReference type="SUPFAM" id="SSF53597">
    <property type="entry name" value="Dihydrofolate reductase-like"/>
    <property type="match status" value="1"/>
</dbReference>
<dbReference type="InterPro" id="IPR002734">
    <property type="entry name" value="RibDG_C"/>
</dbReference>
<dbReference type="GO" id="GO:0009231">
    <property type="term" value="P:riboflavin biosynthetic process"/>
    <property type="evidence" value="ECO:0007669"/>
    <property type="project" value="InterPro"/>
</dbReference>
<dbReference type="Gene3D" id="3.40.430.10">
    <property type="entry name" value="Dihydrofolate Reductase, subunit A"/>
    <property type="match status" value="1"/>
</dbReference>
<accession>A0A367WA75</accession>
<dbReference type="OrthoDB" id="9782335at2"/>
<dbReference type="Pfam" id="PF01872">
    <property type="entry name" value="RibD_C"/>
    <property type="match status" value="1"/>
</dbReference>
<dbReference type="AlphaFoldDB" id="A0A367WA75"/>
<dbReference type="Proteomes" id="UP000253226">
    <property type="component" value="Unassembled WGS sequence"/>
</dbReference>
<dbReference type="PANTHER" id="PTHR38011:SF11">
    <property type="entry name" value="2,5-DIAMINO-6-RIBOSYLAMINO-4(3H)-PYRIMIDINONE 5'-PHOSPHATE REDUCTASE"/>
    <property type="match status" value="1"/>
</dbReference>
<dbReference type="RefSeq" id="WP_114102034.1">
    <property type="nucleotide sequence ID" value="NZ_JPWF01000005.1"/>
</dbReference>
<comment type="caution">
    <text evidence="2">The sequence shown here is derived from an EMBL/GenBank/DDBJ whole genome shotgun (WGS) entry which is preliminary data.</text>
</comment>
<evidence type="ECO:0000313" key="2">
    <source>
        <dbReference type="EMBL" id="RCK37491.1"/>
    </source>
</evidence>
<dbReference type="EMBL" id="JPWF01000005">
    <property type="protein sequence ID" value="RCK37491.1"/>
    <property type="molecule type" value="Genomic_DNA"/>
</dbReference>
<evidence type="ECO:0000313" key="3">
    <source>
        <dbReference type="Proteomes" id="UP000253226"/>
    </source>
</evidence>
<evidence type="ECO:0000259" key="1">
    <source>
        <dbReference type="Pfam" id="PF01872"/>
    </source>
</evidence>
<name>A0A367WA75_9PROT</name>
<organism evidence="2 3">
    <name type="scientific">Thalassospira profundimaris</name>
    <dbReference type="NCBI Taxonomy" id="502049"/>
    <lineage>
        <taxon>Bacteria</taxon>
        <taxon>Pseudomonadati</taxon>
        <taxon>Pseudomonadota</taxon>
        <taxon>Alphaproteobacteria</taxon>
        <taxon>Rhodospirillales</taxon>
        <taxon>Thalassospiraceae</taxon>
        <taxon>Thalassospira</taxon>
    </lineage>
</organism>
<feature type="domain" description="Bacterial bifunctional deaminase-reductase C-terminal" evidence="1">
    <location>
        <begin position="10"/>
        <end position="170"/>
    </location>
</feature>